<evidence type="ECO:0000313" key="2">
    <source>
        <dbReference type="Proteomes" id="UP001295684"/>
    </source>
</evidence>
<evidence type="ECO:0000313" key="1">
    <source>
        <dbReference type="EMBL" id="CAI2387165.1"/>
    </source>
</evidence>
<proteinExistence type="predicted"/>
<dbReference type="AlphaFoldDB" id="A0AAD1Y9J8"/>
<comment type="caution">
    <text evidence="1">The sequence shown here is derived from an EMBL/GenBank/DDBJ whole genome shotgun (WGS) entry which is preliminary data.</text>
</comment>
<reference evidence="1" key="1">
    <citation type="submission" date="2023-07" db="EMBL/GenBank/DDBJ databases">
        <authorList>
            <consortium name="AG Swart"/>
            <person name="Singh M."/>
            <person name="Singh A."/>
            <person name="Seah K."/>
            <person name="Emmerich C."/>
        </authorList>
    </citation>
    <scope>NUCLEOTIDE SEQUENCE</scope>
    <source>
        <strain evidence="1">DP1</strain>
    </source>
</reference>
<accession>A0AAD1Y9J8</accession>
<gene>
    <name evidence="1" type="ORF">ECRASSUSDP1_LOCUS28793</name>
</gene>
<sequence length="42" mass="5056">MLSSSYHLFEDQSFMIISYEIFIQQFYATQVLGTRIYFLRPA</sequence>
<dbReference type="EMBL" id="CAMPGE010029683">
    <property type="protein sequence ID" value="CAI2387165.1"/>
    <property type="molecule type" value="Genomic_DNA"/>
</dbReference>
<protein>
    <submittedName>
        <fullName evidence="1">Uncharacterized protein</fullName>
    </submittedName>
</protein>
<keyword evidence="2" id="KW-1185">Reference proteome</keyword>
<organism evidence="1 2">
    <name type="scientific">Euplotes crassus</name>
    <dbReference type="NCBI Taxonomy" id="5936"/>
    <lineage>
        <taxon>Eukaryota</taxon>
        <taxon>Sar</taxon>
        <taxon>Alveolata</taxon>
        <taxon>Ciliophora</taxon>
        <taxon>Intramacronucleata</taxon>
        <taxon>Spirotrichea</taxon>
        <taxon>Hypotrichia</taxon>
        <taxon>Euplotida</taxon>
        <taxon>Euplotidae</taxon>
        <taxon>Moneuplotes</taxon>
    </lineage>
</organism>
<name>A0AAD1Y9J8_EUPCR</name>
<dbReference type="Proteomes" id="UP001295684">
    <property type="component" value="Unassembled WGS sequence"/>
</dbReference>